<sequence length="66" mass="7588">MSGMISELQEITNRLCERAGAYGTIREHTEPYGSIRNHTGAYGSIRVTYGSIREHTEWMSARRSRR</sequence>
<keyword evidence="2" id="KW-1185">Reference proteome</keyword>
<dbReference type="Proteomes" id="UP000828390">
    <property type="component" value="Unassembled WGS sequence"/>
</dbReference>
<protein>
    <submittedName>
        <fullName evidence="1">Uncharacterized protein</fullName>
    </submittedName>
</protein>
<dbReference type="AlphaFoldDB" id="A0A9D4D5R1"/>
<organism evidence="1 2">
    <name type="scientific">Dreissena polymorpha</name>
    <name type="common">Zebra mussel</name>
    <name type="synonym">Mytilus polymorpha</name>
    <dbReference type="NCBI Taxonomy" id="45954"/>
    <lineage>
        <taxon>Eukaryota</taxon>
        <taxon>Metazoa</taxon>
        <taxon>Spiralia</taxon>
        <taxon>Lophotrochozoa</taxon>
        <taxon>Mollusca</taxon>
        <taxon>Bivalvia</taxon>
        <taxon>Autobranchia</taxon>
        <taxon>Heteroconchia</taxon>
        <taxon>Euheterodonta</taxon>
        <taxon>Imparidentia</taxon>
        <taxon>Neoheterodontei</taxon>
        <taxon>Myida</taxon>
        <taxon>Dreissenoidea</taxon>
        <taxon>Dreissenidae</taxon>
        <taxon>Dreissena</taxon>
    </lineage>
</organism>
<proteinExistence type="predicted"/>
<evidence type="ECO:0000313" key="1">
    <source>
        <dbReference type="EMBL" id="KAH3738644.1"/>
    </source>
</evidence>
<gene>
    <name evidence="1" type="ORF">DPMN_045283</name>
</gene>
<evidence type="ECO:0000313" key="2">
    <source>
        <dbReference type="Proteomes" id="UP000828390"/>
    </source>
</evidence>
<name>A0A9D4D5R1_DREPO</name>
<dbReference type="EMBL" id="JAIWYP010000011">
    <property type="protein sequence ID" value="KAH3738644.1"/>
    <property type="molecule type" value="Genomic_DNA"/>
</dbReference>
<comment type="caution">
    <text evidence="1">The sequence shown here is derived from an EMBL/GenBank/DDBJ whole genome shotgun (WGS) entry which is preliminary data.</text>
</comment>
<accession>A0A9D4D5R1</accession>
<reference evidence="1" key="2">
    <citation type="submission" date="2020-11" db="EMBL/GenBank/DDBJ databases">
        <authorList>
            <person name="McCartney M.A."/>
            <person name="Auch B."/>
            <person name="Kono T."/>
            <person name="Mallez S."/>
            <person name="Becker A."/>
            <person name="Gohl D.M."/>
            <person name="Silverstein K.A.T."/>
            <person name="Koren S."/>
            <person name="Bechman K.B."/>
            <person name="Herman A."/>
            <person name="Abrahante J.E."/>
            <person name="Garbe J."/>
        </authorList>
    </citation>
    <scope>NUCLEOTIDE SEQUENCE</scope>
    <source>
        <strain evidence="1">Duluth1</strain>
        <tissue evidence="1">Whole animal</tissue>
    </source>
</reference>
<reference evidence="1" key="1">
    <citation type="journal article" date="2019" name="bioRxiv">
        <title>The Genome of the Zebra Mussel, Dreissena polymorpha: A Resource for Invasive Species Research.</title>
        <authorList>
            <person name="McCartney M.A."/>
            <person name="Auch B."/>
            <person name="Kono T."/>
            <person name="Mallez S."/>
            <person name="Zhang Y."/>
            <person name="Obille A."/>
            <person name="Becker A."/>
            <person name="Abrahante J.E."/>
            <person name="Garbe J."/>
            <person name="Badalamenti J.P."/>
            <person name="Herman A."/>
            <person name="Mangelson H."/>
            <person name="Liachko I."/>
            <person name="Sullivan S."/>
            <person name="Sone E.D."/>
            <person name="Koren S."/>
            <person name="Silverstein K.A.T."/>
            <person name="Beckman K.B."/>
            <person name="Gohl D.M."/>
        </authorList>
    </citation>
    <scope>NUCLEOTIDE SEQUENCE</scope>
    <source>
        <strain evidence="1">Duluth1</strain>
        <tissue evidence="1">Whole animal</tissue>
    </source>
</reference>